<dbReference type="Proteomes" id="UP000324106">
    <property type="component" value="Chromosome"/>
</dbReference>
<accession>A0A5P2AYT8</accession>
<feature type="region of interest" description="Disordered" evidence="1">
    <location>
        <begin position="1"/>
        <end position="25"/>
    </location>
</feature>
<evidence type="ECO:0000313" key="3">
    <source>
        <dbReference type="Proteomes" id="UP000324106"/>
    </source>
</evidence>
<name>A0A5P2AYT8_STRVZ</name>
<dbReference type="AlphaFoldDB" id="A0A5P2AYT8"/>
<gene>
    <name evidence="2" type="ORF">DEJ46_21255</name>
</gene>
<sequence>MARDPWEDTVSTEPERGGELIPRPQRTPDALRVALARIAPHRLAEMEQQKNEAFSLAAEHDTLGPLHGWLSVWAREVEVERRYDLSTRRRSALDVLHHTGDKADPAFRAAMDELRAVEDEATRAVSE</sequence>
<proteinExistence type="predicted"/>
<dbReference type="OrthoDB" id="3431428at2"/>
<evidence type="ECO:0000313" key="2">
    <source>
        <dbReference type="EMBL" id="QES21319.1"/>
    </source>
</evidence>
<reference evidence="2 3" key="1">
    <citation type="submission" date="2018-05" db="EMBL/GenBank/DDBJ databases">
        <title>Streptomyces venezuelae.</title>
        <authorList>
            <person name="Kim W."/>
            <person name="Lee N."/>
            <person name="Cho B.-K."/>
        </authorList>
    </citation>
    <scope>NUCLEOTIDE SEQUENCE [LARGE SCALE GENOMIC DNA]</scope>
    <source>
        <strain evidence="2 3">ATCC 15068</strain>
    </source>
</reference>
<evidence type="ECO:0000256" key="1">
    <source>
        <dbReference type="SAM" id="MobiDB-lite"/>
    </source>
</evidence>
<dbReference type="EMBL" id="CP029194">
    <property type="protein sequence ID" value="QES21319.1"/>
    <property type="molecule type" value="Genomic_DNA"/>
</dbReference>
<organism evidence="2 3">
    <name type="scientific">Streptomyces venezuelae</name>
    <dbReference type="NCBI Taxonomy" id="54571"/>
    <lineage>
        <taxon>Bacteria</taxon>
        <taxon>Bacillati</taxon>
        <taxon>Actinomycetota</taxon>
        <taxon>Actinomycetes</taxon>
        <taxon>Kitasatosporales</taxon>
        <taxon>Streptomycetaceae</taxon>
        <taxon>Streptomyces</taxon>
    </lineage>
</organism>
<protein>
    <submittedName>
        <fullName evidence="2">Uncharacterized protein</fullName>
    </submittedName>
</protein>